<keyword evidence="1" id="KW-0474">Menaquinone biosynthesis</keyword>
<dbReference type="EMBL" id="CP016808">
    <property type="protein sequence ID" value="ANY66144.1"/>
    <property type="molecule type" value="Genomic_DNA"/>
</dbReference>
<dbReference type="UniPathway" id="UPA00079"/>
<dbReference type="RefSeq" id="WP_099517515.1">
    <property type="nucleotide sequence ID" value="NZ_CP016808.1"/>
</dbReference>
<comment type="function">
    <text evidence="1">Catalyzes the hydrolysis of futalosine (FL) to dehypoxanthine futalosine (DHFL) and hypoxanthine, a step in the biosynthesis of menaquinone (MK, vitamin K2).</text>
</comment>
<comment type="similarity">
    <text evidence="1">Belongs to the PNP/UDP phosphorylase family. Futalosine hydrolase subfamily.</text>
</comment>
<accession>A0A1B2DEK9</accession>
<dbReference type="NCBIfam" id="TIGR03664">
    <property type="entry name" value="fut_nucase"/>
    <property type="match status" value="1"/>
</dbReference>
<dbReference type="AlphaFoldDB" id="A0A1B2DEK9"/>
<proteinExistence type="inferred from homology"/>
<dbReference type="EC" id="3.2.2.26" evidence="1 2"/>
<gene>
    <name evidence="1" type="primary">mqnB</name>
    <name evidence="4" type="ORF">BBD42_06480</name>
</gene>
<comment type="catalytic activity">
    <reaction evidence="1">
        <text>futalosine + H2O = dehypoxanthine futalosine + hypoxanthine</text>
        <dbReference type="Rhea" id="RHEA:25904"/>
        <dbReference type="ChEBI" id="CHEBI:15377"/>
        <dbReference type="ChEBI" id="CHEBI:17368"/>
        <dbReference type="ChEBI" id="CHEBI:58863"/>
        <dbReference type="ChEBI" id="CHEBI:58864"/>
        <dbReference type="EC" id="3.2.2.26"/>
    </reaction>
</comment>
<evidence type="ECO:0000256" key="2">
    <source>
        <dbReference type="NCBIfam" id="TIGR03664"/>
    </source>
</evidence>
<dbReference type="GO" id="GO:0019284">
    <property type="term" value="P:L-methionine salvage from S-adenosylmethionine"/>
    <property type="evidence" value="ECO:0007669"/>
    <property type="project" value="TreeGrafter"/>
</dbReference>
<protein>
    <recommendedName>
        <fullName evidence="1 2">Futalosine hydrolase</fullName>
        <shortName evidence="1">FL hydrolase</shortName>
        <ecNumber evidence="1 2">3.2.2.26</ecNumber>
    </recommendedName>
    <alternativeName>
        <fullName evidence="1">Futalosine nucleosidase</fullName>
    </alternativeName>
    <alternativeName>
        <fullName evidence="1">Menaquinone biosynthetic enzyme MqnB</fullName>
    </alternativeName>
</protein>
<reference evidence="4" key="1">
    <citation type="submission" date="2016-08" db="EMBL/GenBank/DDBJ databases">
        <title>Complete Genome Seqeunce of Paenibacillus sp. BIHB 4019 from tea rhizoplane.</title>
        <authorList>
            <person name="Thakur R."/>
            <person name="Swarnkar M.K."/>
            <person name="Gulati A."/>
        </authorList>
    </citation>
    <scope>NUCLEOTIDE SEQUENCE [LARGE SCALE GENOMIC DNA]</scope>
    <source>
        <strain evidence="4">BIHB4019</strain>
    </source>
</reference>
<feature type="domain" description="Nucleoside phosphorylase" evidence="3">
    <location>
        <begin position="18"/>
        <end position="211"/>
    </location>
</feature>
<organism evidence="4">
    <name type="scientific">Paenibacillus sp. BIHB 4019</name>
    <dbReference type="NCBI Taxonomy" id="1870819"/>
    <lineage>
        <taxon>Bacteria</taxon>
        <taxon>Bacillati</taxon>
        <taxon>Bacillota</taxon>
        <taxon>Bacilli</taxon>
        <taxon>Bacillales</taxon>
        <taxon>Paenibacillaceae</taxon>
        <taxon>Paenibacillus</taxon>
    </lineage>
</organism>
<dbReference type="Pfam" id="PF01048">
    <property type="entry name" value="PNP_UDP_1"/>
    <property type="match status" value="1"/>
</dbReference>
<evidence type="ECO:0000256" key="1">
    <source>
        <dbReference type="HAMAP-Rule" id="MF_00991"/>
    </source>
</evidence>
<dbReference type="CDD" id="cd17766">
    <property type="entry name" value="futalosine_nucleosidase_MqnB"/>
    <property type="match status" value="1"/>
</dbReference>
<name>A0A1B2DEK9_9BACL</name>
<dbReference type="GO" id="GO:0009234">
    <property type="term" value="P:menaquinone biosynthetic process"/>
    <property type="evidence" value="ECO:0007669"/>
    <property type="project" value="UniProtKB-UniRule"/>
</dbReference>
<dbReference type="GO" id="GO:0008782">
    <property type="term" value="F:adenosylhomocysteine nucleosidase activity"/>
    <property type="evidence" value="ECO:0007669"/>
    <property type="project" value="TreeGrafter"/>
</dbReference>
<dbReference type="PANTHER" id="PTHR46832">
    <property type="entry name" value="5'-METHYLTHIOADENOSINE/S-ADENOSYLHOMOCYSTEINE NUCLEOSIDASE"/>
    <property type="match status" value="1"/>
</dbReference>
<dbReference type="InterPro" id="IPR035994">
    <property type="entry name" value="Nucleoside_phosphorylase_sf"/>
</dbReference>
<dbReference type="InterPro" id="IPR000845">
    <property type="entry name" value="Nucleoside_phosphorylase_d"/>
</dbReference>
<evidence type="ECO:0000313" key="4">
    <source>
        <dbReference type="EMBL" id="ANY66144.1"/>
    </source>
</evidence>
<dbReference type="GO" id="GO:0009116">
    <property type="term" value="P:nucleoside metabolic process"/>
    <property type="evidence" value="ECO:0007669"/>
    <property type="project" value="InterPro"/>
</dbReference>
<sequence>MDAGPNILIMTPVTAEKDAVCRGLQNNPRFHVAEAGVGPAEAAVRTTLALARGSYDLVICMGIAGGFPGRAAVGSLVIADAIIAADLGAETPDGFSSLDTLGFGSSAIEAGAQASALAAALAQAGLAAALAPILTLSTVTGTAATAQVLSERFPRAAAEAMEGFGVATAAQSFGIPVLEIRAISNAIGPRDRSAWRIGEALQALEAAGSTLLEVLV</sequence>
<dbReference type="PANTHER" id="PTHR46832:SF2">
    <property type="entry name" value="FUTALOSINE HYDROLASE"/>
    <property type="match status" value="1"/>
</dbReference>
<comment type="pathway">
    <text evidence="1">Quinol/quinone metabolism; menaquinone biosynthesis.</text>
</comment>
<dbReference type="GO" id="GO:0008930">
    <property type="term" value="F:methylthioadenosine nucleosidase activity"/>
    <property type="evidence" value="ECO:0007669"/>
    <property type="project" value="TreeGrafter"/>
</dbReference>
<evidence type="ECO:0000259" key="3">
    <source>
        <dbReference type="Pfam" id="PF01048"/>
    </source>
</evidence>
<dbReference type="Gene3D" id="3.40.50.1580">
    <property type="entry name" value="Nucleoside phosphorylase domain"/>
    <property type="match status" value="1"/>
</dbReference>
<dbReference type="InterPro" id="IPR019963">
    <property type="entry name" value="FL_hydrolase_MqnB"/>
</dbReference>
<keyword evidence="1 4" id="KW-0378">Hydrolase</keyword>
<dbReference type="SUPFAM" id="SSF53167">
    <property type="entry name" value="Purine and uridine phosphorylases"/>
    <property type="match status" value="1"/>
</dbReference>
<dbReference type="HAMAP" id="MF_00991">
    <property type="entry name" value="MqnB"/>
    <property type="match status" value="1"/>
</dbReference>
<dbReference type="NCBIfam" id="NF006087">
    <property type="entry name" value="PRK08236.1"/>
    <property type="match status" value="1"/>
</dbReference>
<dbReference type="GO" id="GO:0005829">
    <property type="term" value="C:cytosol"/>
    <property type="evidence" value="ECO:0007669"/>
    <property type="project" value="TreeGrafter"/>
</dbReference>